<evidence type="ECO:0000313" key="2">
    <source>
        <dbReference type="Proteomes" id="UP000078555"/>
    </source>
</evidence>
<sequence>MNISGDPQKLTHFFFYQMAYPTYAGLSSERLDSLRNLDIRKKSVFNGSQFSCGNGIYEILHNCPSEKKKTEDEKIKRNSKHPVRSMHYAGLQSDIKNDIDLRNRRIKSDINNHGDILKDIIQNNVNEEMELNGSKYFLSDKGFVLTPKRSLARHVDDSEIQKYFSTKYAVTDKISGRTEIMVERKPGCSNIIVQNFSEFDAYATYRRQDARKSKRDSFVHTKMVKLVCTYMHVYECLCTHACGIVPKDGSPTGNKNCKAQAIFTDVHRSDNIAPDNYWLCPTVESENKKRAKY</sequence>
<reference evidence="2" key="1">
    <citation type="submission" date="2016-05" db="EMBL/GenBank/DDBJ databases">
        <authorList>
            <person name="Naeem Raeece"/>
        </authorList>
    </citation>
    <scope>NUCLEOTIDE SEQUENCE [LARGE SCALE GENOMIC DNA]</scope>
</reference>
<gene>
    <name evidence="1" type="ORF">POVWA1_059510</name>
</gene>
<protein>
    <submittedName>
        <fullName evidence="1">Subpellicular microtubule protein 2, putative (SPM2)</fullName>
    </submittedName>
</protein>
<name>A0A1A8ZZS1_PLAOA</name>
<accession>A0A1A8ZZS1</accession>
<organism evidence="1 2">
    <name type="scientific">Plasmodium ovale wallikeri</name>
    <dbReference type="NCBI Taxonomy" id="864142"/>
    <lineage>
        <taxon>Eukaryota</taxon>
        <taxon>Sar</taxon>
        <taxon>Alveolata</taxon>
        <taxon>Apicomplexa</taxon>
        <taxon>Aconoidasida</taxon>
        <taxon>Haemosporida</taxon>
        <taxon>Plasmodiidae</taxon>
        <taxon>Plasmodium</taxon>
        <taxon>Plasmodium (Plasmodium)</taxon>
    </lineage>
</organism>
<evidence type="ECO:0000313" key="1">
    <source>
        <dbReference type="EMBL" id="SBT49338.1"/>
    </source>
</evidence>
<dbReference type="AlphaFoldDB" id="A0A1A8ZZS1"/>
<keyword evidence="2" id="KW-1185">Reference proteome</keyword>
<dbReference type="EMBL" id="FLRD01000152">
    <property type="protein sequence ID" value="SBT49338.1"/>
    <property type="molecule type" value="Genomic_DNA"/>
</dbReference>
<proteinExistence type="predicted"/>
<dbReference type="Proteomes" id="UP000078555">
    <property type="component" value="Unassembled WGS sequence"/>
</dbReference>